<reference evidence="1 2" key="1">
    <citation type="submission" date="2018-04" db="EMBL/GenBank/DDBJ databases">
        <title>Adhaeribacter sp. HMF7616 genome sequencing and assembly.</title>
        <authorList>
            <person name="Kang H."/>
            <person name="Kang J."/>
            <person name="Cha I."/>
            <person name="Kim H."/>
            <person name="Joh K."/>
        </authorList>
    </citation>
    <scope>NUCLEOTIDE SEQUENCE [LARGE SCALE GENOMIC DNA]</scope>
    <source>
        <strain evidence="1 2">HMF7616</strain>
    </source>
</reference>
<dbReference type="InterPro" id="IPR037012">
    <property type="entry name" value="NanQ/TabA/YiaL_sf"/>
</dbReference>
<organism evidence="1 2">
    <name type="scientific">Adhaeribacter pallidiroseus</name>
    <dbReference type="NCBI Taxonomy" id="2072847"/>
    <lineage>
        <taxon>Bacteria</taxon>
        <taxon>Pseudomonadati</taxon>
        <taxon>Bacteroidota</taxon>
        <taxon>Cytophagia</taxon>
        <taxon>Cytophagales</taxon>
        <taxon>Hymenobacteraceae</taxon>
        <taxon>Adhaeribacter</taxon>
    </lineage>
</organism>
<dbReference type="InterPro" id="IPR004375">
    <property type="entry name" value="NanQ/TabA/YiaL"/>
</dbReference>
<dbReference type="GO" id="GO:0005829">
    <property type="term" value="C:cytosol"/>
    <property type="evidence" value="ECO:0007669"/>
    <property type="project" value="TreeGrafter"/>
</dbReference>
<evidence type="ECO:0000313" key="1">
    <source>
        <dbReference type="EMBL" id="RDC63675.1"/>
    </source>
</evidence>
<dbReference type="Pfam" id="PF04074">
    <property type="entry name" value="DUF386"/>
    <property type="match status" value="1"/>
</dbReference>
<comment type="caution">
    <text evidence="1">The sequence shown here is derived from an EMBL/GenBank/DDBJ whole genome shotgun (WGS) entry which is preliminary data.</text>
</comment>
<gene>
    <name evidence="1" type="ORF">AHMF7616_02283</name>
</gene>
<keyword evidence="2" id="KW-1185">Reference proteome</keyword>
<dbReference type="SUPFAM" id="SSF51197">
    <property type="entry name" value="Clavaminate synthase-like"/>
    <property type="match status" value="1"/>
</dbReference>
<accession>A0A369QJ88</accession>
<proteinExistence type="predicted"/>
<dbReference type="Gene3D" id="2.60.120.370">
    <property type="entry name" value="YhcH/YjgK/YiaL"/>
    <property type="match status" value="1"/>
</dbReference>
<dbReference type="AlphaFoldDB" id="A0A369QJ88"/>
<evidence type="ECO:0008006" key="3">
    <source>
        <dbReference type="Google" id="ProtNLM"/>
    </source>
</evidence>
<protein>
    <recommendedName>
        <fullName evidence="3">YhcH/YjgK/YiaL family protein</fullName>
    </recommendedName>
</protein>
<sequence>MIFDHLDNAARYAALHPDFAVAFDFLKDNQVDQLPTGKHNIRGESIFAIISDDFGFGGQEQARLEAHQKYLDIQVVLAGTDVMGWQQLGACPQIQEPYSPERDVVFYSDQPLVWFKVPAQHFVIFYPEDTHAPLATAEKIRKIVFKILLKP</sequence>
<dbReference type="OrthoDB" id="9792756at2"/>
<dbReference type="PANTHER" id="PTHR34986:SF1">
    <property type="entry name" value="PROTEIN YIAL"/>
    <property type="match status" value="1"/>
</dbReference>
<dbReference type="NCBIfam" id="TIGR00022">
    <property type="entry name" value="YhcH/YjgK/YiaL family protein"/>
    <property type="match status" value="1"/>
</dbReference>
<name>A0A369QJ88_9BACT</name>
<dbReference type="RefSeq" id="WP_115372937.1">
    <property type="nucleotide sequence ID" value="NZ_QASA01000001.1"/>
</dbReference>
<dbReference type="Proteomes" id="UP000253919">
    <property type="component" value="Unassembled WGS sequence"/>
</dbReference>
<dbReference type="EMBL" id="QASA01000001">
    <property type="protein sequence ID" value="RDC63675.1"/>
    <property type="molecule type" value="Genomic_DNA"/>
</dbReference>
<dbReference type="PANTHER" id="PTHR34986">
    <property type="entry name" value="EVOLVED BETA-GALACTOSIDASE SUBUNIT BETA"/>
    <property type="match status" value="1"/>
</dbReference>
<evidence type="ECO:0000313" key="2">
    <source>
        <dbReference type="Proteomes" id="UP000253919"/>
    </source>
</evidence>